<reference evidence="1" key="1">
    <citation type="journal article" date="2014" name="Front. Microbiol.">
        <title>High frequency of phylogenetically diverse reductive dehalogenase-homologous genes in deep subseafloor sedimentary metagenomes.</title>
        <authorList>
            <person name="Kawai M."/>
            <person name="Futagami T."/>
            <person name="Toyoda A."/>
            <person name="Takaki Y."/>
            <person name="Nishi S."/>
            <person name="Hori S."/>
            <person name="Arai W."/>
            <person name="Tsubouchi T."/>
            <person name="Morono Y."/>
            <person name="Uchiyama I."/>
            <person name="Ito T."/>
            <person name="Fujiyama A."/>
            <person name="Inagaki F."/>
            <person name="Takami H."/>
        </authorList>
    </citation>
    <scope>NUCLEOTIDE SEQUENCE</scope>
    <source>
        <strain evidence="1">Expedition CK06-06</strain>
    </source>
</reference>
<dbReference type="EMBL" id="BARS01012752">
    <property type="protein sequence ID" value="GAF89793.1"/>
    <property type="molecule type" value="Genomic_DNA"/>
</dbReference>
<gene>
    <name evidence="1" type="ORF">S01H1_22548</name>
</gene>
<evidence type="ECO:0000313" key="1">
    <source>
        <dbReference type="EMBL" id="GAF89793.1"/>
    </source>
</evidence>
<organism evidence="1">
    <name type="scientific">marine sediment metagenome</name>
    <dbReference type="NCBI Taxonomy" id="412755"/>
    <lineage>
        <taxon>unclassified sequences</taxon>
        <taxon>metagenomes</taxon>
        <taxon>ecological metagenomes</taxon>
    </lineage>
</organism>
<dbReference type="AlphaFoldDB" id="X0T8F6"/>
<comment type="caution">
    <text evidence="1">The sequence shown here is derived from an EMBL/GenBank/DDBJ whole genome shotgun (WGS) entry which is preliminary data.</text>
</comment>
<feature type="non-terminal residue" evidence="1">
    <location>
        <position position="1"/>
    </location>
</feature>
<proteinExistence type="predicted"/>
<protein>
    <submittedName>
        <fullName evidence="1">Uncharacterized protein</fullName>
    </submittedName>
</protein>
<name>X0T8F6_9ZZZZ</name>
<sequence length="80" mass="8873">RVLHVELSARTAWLLWSDRRAAQPQLQLTRLTLPDQSGAPREPTAQTYRLGPTGVFLHAVQADGRLIVATRAGLRAYALQ</sequence>
<accession>X0T8F6</accession>